<evidence type="ECO:0000256" key="7">
    <source>
        <dbReference type="SAM" id="MobiDB-lite"/>
    </source>
</evidence>
<evidence type="ECO:0000313" key="9">
    <source>
        <dbReference type="Proteomes" id="UP000094043"/>
    </source>
</evidence>
<dbReference type="EMBL" id="CP143791">
    <property type="protein sequence ID" value="WVN90872.1"/>
    <property type="molecule type" value="Genomic_DNA"/>
</dbReference>
<evidence type="ECO:0000313" key="8">
    <source>
        <dbReference type="EMBL" id="WVN90872.1"/>
    </source>
</evidence>
<dbReference type="GO" id="GO:0005634">
    <property type="term" value="C:nucleus"/>
    <property type="evidence" value="ECO:0007669"/>
    <property type="project" value="UniProtKB-SubCell"/>
</dbReference>
<feature type="compositionally biased region" description="Low complexity" evidence="7">
    <location>
        <begin position="1"/>
        <end position="17"/>
    </location>
</feature>
<comment type="subcellular location">
    <subcellularLocation>
        <location evidence="1">Nucleus</location>
    </subcellularLocation>
</comment>
<dbReference type="KEGG" id="cdep:91090323"/>
<dbReference type="InterPro" id="IPR013087">
    <property type="entry name" value="Znf_C2H2_type"/>
</dbReference>
<evidence type="ECO:0000256" key="6">
    <source>
        <dbReference type="ARBA" id="ARBA00023242"/>
    </source>
</evidence>
<reference evidence="8" key="1">
    <citation type="submission" date="2016-06" db="EMBL/GenBank/DDBJ databases">
        <authorList>
            <person name="Cuomo C."/>
            <person name="Litvintseva A."/>
            <person name="Heitman J."/>
            <person name="Chen Y."/>
            <person name="Sun S."/>
            <person name="Springer D."/>
            <person name="Dromer F."/>
            <person name="Young S."/>
            <person name="Zeng Q."/>
            <person name="Chapman S."/>
            <person name="Gujja S."/>
            <person name="Saif S."/>
            <person name="Birren B."/>
        </authorList>
    </citation>
    <scope>NUCLEOTIDE SEQUENCE</scope>
    <source>
        <strain evidence="8">CBS 7841</strain>
    </source>
</reference>
<dbReference type="PROSITE" id="PS00028">
    <property type="entry name" value="ZINC_FINGER_C2H2_1"/>
    <property type="match status" value="2"/>
</dbReference>
<dbReference type="GO" id="GO:0008270">
    <property type="term" value="F:zinc ion binding"/>
    <property type="evidence" value="ECO:0007669"/>
    <property type="project" value="UniProtKB-KW"/>
</dbReference>
<dbReference type="InterPro" id="IPR043359">
    <property type="entry name" value="GLI-like"/>
</dbReference>
<protein>
    <submittedName>
        <fullName evidence="8">Uncharacterized protein</fullName>
    </submittedName>
</protein>
<accession>A0A1E3IVS5</accession>
<evidence type="ECO:0000256" key="2">
    <source>
        <dbReference type="ARBA" id="ARBA00022723"/>
    </source>
</evidence>
<dbReference type="PANTHER" id="PTHR45718:SF4">
    <property type="entry name" value="TRANSCRIPTIONAL ACTIVATOR CUBITUS INTERRUPTUS"/>
    <property type="match status" value="1"/>
</dbReference>
<keyword evidence="4" id="KW-0863">Zinc-finger</keyword>
<evidence type="ECO:0000256" key="4">
    <source>
        <dbReference type="ARBA" id="ARBA00022771"/>
    </source>
</evidence>
<dbReference type="GeneID" id="91090323"/>
<dbReference type="SUPFAM" id="SSF57667">
    <property type="entry name" value="beta-beta-alpha zinc fingers"/>
    <property type="match status" value="1"/>
</dbReference>
<dbReference type="AlphaFoldDB" id="A0A1E3IVS5"/>
<sequence>MPSEASSHSPSSPPATSQRDSSPQKVHPIHASPSKNPLLNHITSTQLGSSPAPSWTTEPISSNSQPNPSLLPPRQKEEQKEQTQSDRTDDADKSKNEVKIGIVKKERQREIMGVDEEIDELLGDDEDPPAAAAATTGPVRKAAKRLKVEEADIKKCQWGTCEKELEDKQEFYGHVKDHINTSKEFACEWRTCGRIGHKQGRSLLLTHIRAHTGEKPYICTVEGCGKAFARTDALNKHKRTVHSDVIHSSAPQKPPKGSGTKGKVKSTSGIGKDKGVTKSATRPASGPADLSTPVPISATAITAPRTHSQPQHQLEPHHRLVLSPAPLIPTHLAASDEDLMTDEELAAVLPRIRSRLPIQIESEDELLALNETRRLFPRHALFPQYKPGENGNEEEDKGKGKWTVRLEQLVADPLDDPTLSDLQQAERKGVEISLAELEASLPPLAPPVVQKVENPDDPNGEPIEVLGRSRWQIRYIMAKARLMLLEEENYMRRNYLRKLLEVQQQTETYQTQAEAEGERR</sequence>
<dbReference type="GO" id="GO:0000981">
    <property type="term" value="F:DNA-binding transcription factor activity, RNA polymerase II-specific"/>
    <property type="evidence" value="ECO:0007669"/>
    <property type="project" value="UniProtKB-ARBA"/>
</dbReference>
<dbReference type="GO" id="GO:0000978">
    <property type="term" value="F:RNA polymerase II cis-regulatory region sequence-specific DNA binding"/>
    <property type="evidence" value="ECO:0007669"/>
    <property type="project" value="TreeGrafter"/>
</dbReference>
<dbReference type="PROSITE" id="PS50157">
    <property type="entry name" value="ZINC_FINGER_C2H2_2"/>
    <property type="match status" value="1"/>
</dbReference>
<dbReference type="VEuPathDB" id="FungiDB:L203_00822"/>
<dbReference type="SMART" id="SM00355">
    <property type="entry name" value="ZnF_C2H2"/>
    <property type="match status" value="3"/>
</dbReference>
<dbReference type="RefSeq" id="XP_066071572.1">
    <property type="nucleotide sequence ID" value="XM_066215475.1"/>
</dbReference>
<evidence type="ECO:0000256" key="5">
    <source>
        <dbReference type="ARBA" id="ARBA00022833"/>
    </source>
</evidence>
<organism evidence="8 9">
    <name type="scientific">Cryptococcus depauperatus CBS 7841</name>
    <dbReference type="NCBI Taxonomy" id="1295531"/>
    <lineage>
        <taxon>Eukaryota</taxon>
        <taxon>Fungi</taxon>
        <taxon>Dikarya</taxon>
        <taxon>Basidiomycota</taxon>
        <taxon>Agaricomycotina</taxon>
        <taxon>Tremellomycetes</taxon>
        <taxon>Tremellales</taxon>
        <taxon>Cryptococcaceae</taxon>
        <taxon>Cryptococcus</taxon>
    </lineage>
</organism>
<keyword evidence="5" id="KW-0862">Zinc</keyword>
<dbReference type="Gene3D" id="3.30.160.60">
    <property type="entry name" value="Classic Zinc Finger"/>
    <property type="match status" value="2"/>
</dbReference>
<keyword evidence="9" id="KW-1185">Reference proteome</keyword>
<keyword evidence="6" id="KW-0539">Nucleus</keyword>
<feature type="region of interest" description="Disordered" evidence="7">
    <location>
        <begin position="239"/>
        <end position="294"/>
    </location>
</feature>
<feature type="region of interest" description="Disordered" evidence="7">
    <location>
        <begin position="1"/>
        <end position="101"/>
    </location>
</feature>
<evidence type="ECO:0000256" key="1">
    <source>
        <dbReference type="ARBA" id="ARBA00004123"/>
    </source>
</evidence>
<feature type="compositionally biased region" description="Basic and acidic residues" evidence="7">
    <location>
        <begin position="74"/>
        <end position="101"/>
    </location>
</feature>
<proteinExistence type="predicted"/>
<name>A0A1E3IVS5_9TREE</name>
<dbReference type="FunFam" id="3.30.160.60:FF:000125">
    <property type="entry name" value="Putative zinc finger protein 143"/>
    <property type="match status" value="1"/>
</dbReference>
<feature type="compositionally biased region" description="Polar residues" evidence="7">
    <location>
        <begin position="33"/>
        <end position="60"/>
    </location>
</feature>
<reference evidence="8" key="3">
    <citation type="submission" date="2024-01" db="EMBL/GenBank/DDBJ databases">
        <authorList>
            <person name="Coelho M.A."/>
            <person name="David-Palma M."/>
            <person name="Shea T."/>
            <person name="Sun S."/>
            <person name="Cuomo C.A."/>
            <person name="Heitman J."/>
        </authorList>
    </citation>
    <scope>NUCLEOTIDE SEQUENCE</scope>
    <source>
        <strain evidence="8">CBS 7841</strain>
    </source>
</reference>
<keyword evidence="3" id="KW-0677">Repeat</keyword>
<dbReference type="OrthoDB" id="3437960at2759"/>
<reference evidence="8" key="2">
    <citation type="journal article" date="2022" name="Elife">
        <title>Obligate sexual reproduction of a homothallic fungus closely related to the Cryptococcus pathogenic species complex.</title>
        <authorList>
            <person name="Passer A.R."/>
            <person name="Clancey S.A."/>
            <person name="Shea T."/>
            <person name="David-Palma M."/>
            <person name="Averette A.F."/>
            <person name="Boekhout T."/>
            <person name="Porcel B.M."/>
            <person name="Nowrousian M."/>
            <person name="Cuomo C.A."/>
            <person name="Sun S."/>
            <person name="Heitman J."/>
            <person name="Coelho M.A."/>
        </authorList>
    </citation>
    <scope>NUCLEOTIDE SEQUENCE</scope>
    <source>
        <strain evidence="8">CBS 7841</strain>
    </source>
</reference>
<gene>
    <name evidence="8" type="ORF">L203_106115</name>
</gene>
<dbReference type="PANTHER" id="PTHR45718">
    <property type="entry name" value="TRANSCRIPTIONAL ACTIVATOR CUBITUS INTERRUPTUS"/>
    <property type="match status" value="1"/>
</dbReference>
<dbReference type="InterPro" id="IPR036236">
    <property type="entry name" value="Znf_C2H2_sf"/>
</dbReference>
<dbReference type="Proteomes" id="UP000094043">
    <property type="component" value="Chromosome 8"/>
</dbReference>
<keyword evidence="2" id="KW-0479">Metal-binding</keyword>
<evidence type="ECO:0000256" key="3">
    <source>
        <dbReference type="ARBA" id="ARBA00022737"/>
    </source>
</evidence>